<dbReference type="EMBL" id="CM029053">
    <property type="protein sequence ID" value="KAG2554434.1"/>
    <property type="molecule type" value="Genomic_DNA"/>
</dbReference>
<evidence type="ECO:0000256" key="1">
    <source>
        <dbReference type="SAM" id="MobiDB-lite"/>
    </source>
</evidence>
<keyword evidence="3" id="KW-1185">Reference proteome</keyword>
<evidence type="ECO:0000313" key="3">
    <source>
        <dbReference type="Proteomes" id="UP000823388"/>
    </source>
</evidence>
<feature type="region of interest" description="Disordered" evidence="1">
    <location>
        <begin position="18"/>
        <end position="81"/>
    </location>
</feature>
<evidence type="ECO:0000313" key="2">
    <source>
        <dbReference type="EMBL" id="KAG2554434.1"/>
    </source>
</evidence>
<reference evidence="2" key="1">
    <citation type="submission" date="2020-05" db="EMBL/GenBank/DDBJ databases">
        <title>WGS assembly of Panicum virgatum.</title>
        <authorList>
            <person name="Lovell J.T."/>
            <person name="Jenkins J."/>
            <person name="Shu S."/>
            <person name="Juenger T.E."/>
            <person name="Schmutz J."/>
        </authorList>
    </citation>
    <scope>NUCLEOTIDE SEQUENCE</scope>
    <source>
        <strain evidence="2">AP13</strain>
    </source>
</reference>
<name>A0A8T0P6W8_PANVG</name>
<gene>
    <name evidence="2" type="ORF">PVAP13_9KG610601</name>
</gene>
<comment type="caution">
    <text evidence="2">The sequence shown here is derived from an EMBL/GenBank/DDBJ whole genome shotgun (WGS) entry which is preliminary data.</text>
</comment>
<proteinExistence type="predicted"/>
<dbReference type="Proteomes" id="UP000823388">
    <property type="component" value="Chromosome 9K"/>
</dbReference>
<dbReference type="AlphaFoldDB" id="A0A8T0P6W8"/>
<sequence>MRAAAWCSPWARLEWRKTGGSSSAYGSELRQTSTVTSRGRGDSGQETTGTGRENGGEGGGGGVGASRIANRRGRGCGRRITAGGGGARLDLIWDQRREKGGKGREWHRGGGESQPEAVATHAVVAHPPAPAGRRRRTLPVAAHARRPGGACAPTSFNATANELAVRLGSNATAFFPLRRRRGHPRHGLAAS</sequence>
<feature type="compositionally biased region" description="Polar residues" evidence="1">
    <location>
        <begin position="19"/>
        <end position="37"/>
    </location>
</feature>
<protein>
    <submittedName>
        <fullName evidence="2">Uncharacterized protein</fullName>
    </submittedName>
</protein>
<organism evidence="2 3">
    <name type="scientific">Panicum virgatum</name>
    <name type="common">Blackwell switchgrass</name>
    <dbReference type="NCBI Taxonomy" id="38727"/>
    <lineage>
        <taxon>Eukaryota</taxon>
        <taxon>Viridiplantae</taxon>
        <taxon>Streptophyta</taxon>
        <taxon>Embryophyta</taxon>
        <taxon>Tracheophyta</taxon>
        <taxon>Spermatophyta</taxon>
        <taxon>Magnoliopsida</taxon>
        <taxon>Liliopsida</taxon>
        <taxon>Poales</taxon>
        <taxon>Poaceae</taxon>
        <taxon>PACMAD clade</taxon>
        <taxon>Panicoideae</taxon>
        <taxon>Panicodae</taxon>
        <taxon>Paniceae</taxon>
        <taxon>Panicinae</taxon>
        <taxon>Panicum</taxon>
        <taxon>Panicum sect. Hiantes</taxon>
    </lineage>
</organism>
<accession>A0A8T0P6W8</accession>
<feature type="compositionally biased region" description="Gly residues" evidence="1">
    <location>
        <begin position="52"/>
        <end position="64"/>
    </location>
</feature>